<dbReference type="AlphaFoldDB" id="A0A5R9LEU3"/>
<keyword evidence="4" id="KW-1185">Reference proteome</keyword>
<name>A0A5R9LEU3_9ENTR</name>
<evidence type="ECO:0000256" key="1">
    <source>
        <dbReference type="ARBA" id="ARBA00007673"/>
    </source>
</evidence>
<dbReference type="EMBL" id="VCHQ01000024">
    <property type="protein sequence ID" value="TLV14003.1"/>
    <property type="molecule type" value="Genomic_DNA"/>
</dbReference>
<dbReference type="InterPro" id="IPR007400">
    <property type="entry name" value="PrpF-like"/>
</dbReference>
<dbReference type="SUPFAM" id="SSF54506">
    <property type="entry name" value="Diaminopimelate epimerase-like"/>
    <property type="match status" value="1"/>
</dbReference>
<organism evidence="3 4">
    <name type="scientific">Klebsiella indica</name>
    <dbReference type="NCBI Taxonomy" id="2582917"/>
    <lineage>
        <taxon>Bacteria</taxon>
        <taxon>Pseudomonadati</taxon>
        <taxon>Pseudomonadota</taxon>
        <taxon>Gammaproteobacteria</taxon>
        <taxon>Enterobacterales</taxon>
        <taxon>Enterobacteriaceae</taxon>
        <taxon>Klebsiella/Raoultella group</taxon>
        <taxon>Klebsiella</taxon>
    </lineage>
</organism>
<evidence type="ECO:0000256" key="2">
    <source>
        <dbReference type="ARBA" id="ARBA00023235"/>
    </source>
</evidence>
<reference evidence="3 4" key="1">
    <citation type="submission" date="2019-05" db="EMBL/GenBank/DDBJ databases">
        <title>Genome sequence of Klebsiella sp strain TOUT106.</title>
        <authorList>
            <person name="Rahi P."/>
            <person name="Chaudhari D."/>
        </authorList>
    </citation>
    <scope>NUCLEOTIDE SEQUENCE [LARGE SCALE GENOMIC DNA]</scope>
    <source>
        <strain evidence="3 4">TOUT106</strain>
    </source>
</reference>
<dbReference type="Pfam" id="PF04303">
    <property type="entry name" value="PrpF"/>
    <property type="match status" value="1"/>
</dbReference>
<evidence type="ECO:0000313" key="4">
    <source>
        <dbReference type="Proteomes" id="UP000307430"/>
    </source>
</evidence>
<dbReference type="Gene3D" id="3.10.310.10">
    <property type="entry name" value="Diaminopimelate Epimerase, Chain A, domain 1"/>
    <property type="match status" value="1"/>
</dbReference>
<comment type="similarity">
    <text evidence="1">Belongs to the PrpF family.</text>
</comment>
<gene>
    <name evidence="3" type="ORF">FE839_16610</name>
</gene>
<dbReference type="PANTHER" id="PTHR43709">
    <property type="entry name" value="ACONITATE ISOMERASE-RELATED"/>
    <property type="match status" value="1"/>
</dbReference>
<accession>A0A5R9LEU3</accession>
<evidence type="ECO:0000313" key="3">
    <source>
        <dbReference type="EMBL" id="TLV14003.1"/>
    </source>
</evidence>
<comment type="caution">
    <text evidence="3">The sequence shown here is derived from an EMBL/GenBank/DDBJ whole genome shotgun (WGS) entry which is preliminary data.</text>
</comment>
<sequence length="118" mass="12828">MKRIPCVLMCGETSTDAFLLDDDLPKDLQQRDEFLLAIMGSGYALEMNGIGERSPQSSKVTIISQSLSDKADIDYLSVQVSVNQLQIDTLPNDGNMLCAAGDVNAFHKHPLILSAGKE</sequence>
<keyword evidence="2" id="KW-0413">Isomerase</keyword>
<protein>
    <submittedName>
        <fullName evidence="3">Uncharacterized protein</fullName>
    </submittedName>
</protein>
<dbReference type="GO" id="GO:0016853">
    <property type="term" value="F:isomerase activity"/>
    <property type="evidence" value="ECO:0007669"/>
    <property type="project" value="UniProtKB-KW"/>
</dbReference>
<proteinExistence type="inferred from homology"/>
<dbReference type="Proteomes" id="UP000307430">
    <property type="component" value="Unassembled WGS sequence"/>
</dbReference>
<dbReference type="PANTHER" id="PTHR43709:SF3">
    <property type="entry name" value="ISOMERASE YBHH-RELATED"/>
    <property type="match status" value="1"/>
</dbReference>